<keyword evidence="3" id="KW-0503">Monooxygenase</keyword>
<sequence length="445" mass="49280">MNAAHLPPGPSSPRAAQTLRWLADGPRYLRDCRARYGDVFTLDLLPYAVAGPGAGTRWTPWVFLANPEHIKQVFRADPATVLTGETNMFLRGVVGERSILVLDEPMHMAERRLLHPPLHGDRVAGYRDLIADVTRARIRHWPVGRPFAVWPHMRAITLEVIVRAIFGITEAAEVARWQNLLGRLLDGMTGARFLAVHGLHAMVTGGRAGDLGESAPARRLLRPVDDAIFTEIAARRSAPGGGGDILSALMREERTDQQLRDELITLLIAGHESTSTMLAWAFERLLRHPDQLARLRAQPDEDAAEAYADAVVKETLRLRPVLPIVLRKLAAPMTLGEHQLPAGAWLAPCAYLVQRDPAVHADPERFRPERFLGTAPKAHEWTPFGGGVRRCLGANFAQLEMRVVLRTVLDQVELRPAGPAAERTRRRFITYAPSRGGRVVLAGPR</sequence>
<dbReference type="PRINTS" id="PR00385">
    <property type="entry name" value="P450"/>
</dbReference>
<evidence type="ECO:0000313" key="5">
    <source>
        <dbReference type="Proteomes" id="UP001428817"/>
    </source>
</evidence>
<dbReference type="InterPro" id="IPR036396">
    <property type="entry name" value="Cyt_P450_sf"/>
</dbReference>
<dbReference type="InterPro" id="IPR017972">
    <property type="entry name" value="Cyt_P450_CS"/>
</dbReference>
<evidence type="ECO:0000256" key="2">
    <source>
        <dbReference type="ARBA" id="ARBA00010617"/>
    </source>
</evidence>
<dbReference type="PRINTS" id="PR00463">
    <property type="entry name" value="EP450I"/>
</dbReference>
<accession>A0ABP9QRF4</accession>
<comment type="caution">
    <text evidence="4">The sequence shown here is derived from an EMBL/GenBank/DDBJ whole genome shotgun (WGS) entry which is preliminary data.</text>
</comment>
<name>A0ABP9QRF4_9PSEU</name>
<dbReference type="PANTHER" id="PTHR24305">
    <property type="entry name" value="CYTOCHROME P450"/>
    <property type="match status" value="1"/>
</dbReference>
<proteinExistence type="inferred from homology"/>
<evidence type="ECO:0000256" key="1">
    <source>
        <dbReference type="ARBA" id="ARBA00001971"/>
    </source>
</evidence>
<dbReference type="CDD" id="cd11053">
    <property type="entry name" value="CYP110-like"/>
    <property type="match status" value="1"/>
</dbReference>
<keyword evidence="3" id="KW-0560">Oxidoreductase</keyword>
<dbReference type="SUPFAM" id="SSF48264">
    <property type="entry name" value="Cytochrome P450"/>
    <property type="match status" value="1"/>
</dbReference>
<dbReference type="Gene3D" id="1.10.630.10">
    <property type="entry name" value="Cytochrome P450"/>
    <property type="match status" value="1"/>
</dbReference>
<dbReference type="Pfam" id="PF00067">
    <property type="entry name" value="p450"/>
    <property type="match status" value="1"/>
</dbReference>
<dbReference type="InterPro" id="IPR050121">
    <property type="entry name" value="Cytochrome_P450_monoxygenase"/>
</dbReference>
<evidence type="ECO:0000313" key="4">
    <source>
        <dbReference type="EMBL" id="GAA5165756.1"/>
    </source>
</evidence>
<dbReference type="PANTHER" id="PTHR24305:SF166">
    <property type="entry name" value="CYTOCHROME P450 12A4, MITOCHONDRIAL-RELATED"/>
    <property type="match status" value="1"/>
</dbReference>
<dbReference type="InterPro" id="IPR001128">
    <property type="entry name" value="Cyt_P450"/>
</dbReference>
<reference evidence="5" key="1">
    <citation type="journal article" date="2019" name="Int. J. Syst. Evol. Microbiol.">
        <title>The Global Catalogue of Microorganisms (GCM) 10K type strain sequencing project: providing services to taxonomists for standard genome sequencing and annotation.</title>
        <authorList>
            <consortium name="The Broad Institute Genomics Platform"/>
            <consortium name="The Broad Institute Genome Sequencing Center for Infectious Disease"/>
            <person name="Wu L."/>
            <person name="Ma J."/>
        </authorList>
    </citation>
    <scope>NUCLEOTIDE SEQUENCE [LARGE SCALE GENOMIC DNA]</scope>
    <source>
        <strain evidence="5">JCM 18303</strain>
    </source>
</reference>
<keyword evidence="3" id="KW-0479">Metal-binding</keyword>
<keyword evidence="3" id="KW-0408">Iron</keyword>
<dbReference type="PROSITE" id="PS00086">
    <property type="entry name" value="CYTOCHROME_P450"/>
    <property type="match status" value="1"/>
</dbReference>
<organism evidence="4 5">
    <name type="scientific">Pseudonocardia eucalypti</name>
    <dbReference type="NCBI Taxonomy" id="648755"/>
    <lineage>
        <taxon>Bacteria</taxon>
        <taxon>Bacillati</taxon>
        <taxon>Actinomycetota</taxon>
        <taxon>Actinomycetes</taxon>
        <taxon>Pseudonocardiales</taxon>
        <taxon>Pseudonocardiaceae</taxon>
        <taxon>Pseudonocardia</taxon>
    </lineage>
</organism>
<dbReference type="Proteomes" id="UP001428817">
    <property type="component" value="Unassembled WGS sequence"/>
</dbReference>
<keyword evidence="5" id="KW-1185">Reference proteome</keyword>
<comment type="cofactor">
    <cofactor evidence="1">
        <name>heme</name>
        <dbReference type="ChEBI" id="CHEBI:30413"/>
    </cofactor>
</comment>
<dbReference type="InterPro" id="IPR002401">
    <property type="entry name" value="Cyt_P450_E_grp-I"/>
</dbReference>
<keyword evidence="3" id="KW-0349">Heme</keyword>
<comment type="similarity">
    <text evidence="2 3">Belongs to the cytochrome P450 family.</text>
</comment>
<protein>
    <submittedName>
        <fullName evidence="4">Cytochrome P450</fullName>
    </submittedName>
</protein>
<gene>
    <name evidence="4" type="ORF">GCM10023321_56180</name>
</gene>
<evidence type="ECO:0000256" key="3">
    <source>
        <dbReference type="RuleBase" id="RU000461"/>
    </source>
</evidence>
<dbReference type="EMBL" id="BAABJP010000031">
    <property type="protein sequence ID" value="GAA5165756.1"/>
    <property type="molecule type" value="Genomic_DNA"/>
</dbReference>